<dbReference type="InterPro" id="IPR011545">
    <property type="entry name" value="DEAD/DEAH_box_helicase_dom"/>
</dbReference>
<dbReference type="GO" id="GO:0005829">
    <property type="term" value="C:cytosol"/>
    <property type="evidence" value="ECO:0007669"/>
    <property type="project" value="TreeGrafter"/>
</dbReference>
<dbReference type="GO" id="GO:0016787">
    <property type="term" value="F:hydrolase activity"/>
    <property type="evidence" value="ECO:0007669"/>
    <property type="project" value="UniProtKB-KW"/>
</dbReference>
<keyword evidence="10" id="KW-1185">Reference proteome</keyword>
<dbReference type="PROSITE" id="PS51194">
    <property type="entry name" value="HELICASE_CTER"/>
    <property type="match status" value="1"/>
</dbReference>
<dbReference type="EMBL" id="CP042437">
    <property type="protein sequence ID" value="QEC80634.1"/>
    <property type="molecule type" value="Genomic_DNA"/>
</dbReference>
<evidence type="ECO:0000256" key="5">
    <source>
        <dbReference type="ARBA" id="ARBA00038437"/>
    </source>
</evidence>
<dbReference type="Pfam" id="PF00270">
    <property type="entry name" value="DEAD"/>
    <property type="match status" value="1"/>
</dbReference>
<dbReference type="KEGG" id="mgk:FSB76_29560"/>
<dbReference type="AlphaFoldDB" id="A0A5B8W9S5"/>
<dbReference type="Pfam" id="PF00271">
    <property type="entry name" value="Helicase_C"/>
    <property type="match status" value="1"/>
</dbReference>
<dbReference type="Gene3D" id="3.40.50.300">
    <property type="entry name" value="P-loop containing nucleotide triphosphate hydrolases"/>
    <property type="match status" value="2"/>
</dbReference>
<dbReference type="PANTHER" id="PTHR47959">
    <property type="entry name" value="ATP-DEPENDENT RNA HELICASE RHLE-RELATED"/>
    <property type="match status" value="1"/>
</dbReference>
<dbReference type="InterPro" id="IPR014001">
    <property type="entry name" value="Helicase_ATP-bd"/>
</dbReference>
<dbReference type="InterPro" id="IPR027417">
    <property type="entry name" value="P-loop_NTPase"/>
</dbReference>
<reference evidence="9 10" key="1">
    <citation type="journal article" date="2013" name="J. Microbiol.">
        <title>Mucilaginibacter ginsenosidivorax sp. nov., with ginsenoside converting activity isolated from sediment.</title>
        <authorList>
            <person name="Kim J.K."/>
            <person name="Choi T.E."/>
            <person name="Liu Q.M."/>
            <person name="Park H.Y."/>
            <person name="Yi T.H."/>
            <person name="Yoon M.H."/>
            <person name="Kim S.C."/>
            <person name="Im W.T."/>
        </authorList>
    </citation>
    <scope>NUCLEOTIDE SEQUENCE [LARGE SCALE GENOMIC DNA]</scope>
    <source>
        <strain evidence="9 10">KHI28</strain>
    </source>
</reference>
<evidence type="ECO:0000256" key="4">
    <source>
        <dbReference type="ARBA" id="ARBA00022840"/>
    </source>
</evidence>
<evidence type="ECO:0000259" key="7">
    <source>
        <dbReference type="PROSITE" id="PS51192"/>
    </source>
</evidence>
<evidence type="ECO:0000256" key="6">
    <source>
        <dbReference type="SAM" id="MobiDB-lite"/>
    </source>
</evidence>
<feature type="region of interest" description="Disordered" evidence="6">
    <location>
        <begin position="409"/>
        <end position="429"/>
    </location>
</feature>
<dbReference type="PROSITE" id="PS51192">
    <property type="entry name" value="HELICASE_ATP_BIND_1"/>
    <property type="match status" value="1"/>
</dbReference>
<dbReference type="SMART" id="SM00487">
    <property type="entry name" value="DEXDc"/>
    <property type="match status" value="1"/>
</dbReference>
<evidence type="ECO:0000256" key="1">
    <source>
        <dbReference type="ARBA" id="ARBA00022741"/>
    </source>
</evidence>
<dbReference type="GO" id="GO:0005524">
    <property type="term" value="F:ATP binding"/>
    <property type="evidence" value="ECO:0007669"/>
    <property type="project" value="UniProtKB-KW"/>
</dbReference>
<dbReference type="SUPFAM" id="SSF52540">
    <property type="entry name" value="P-loop containing nucleoside triphosphate hydrolases"/>
    <property type="match status" value="2"/>
</dbReference>
<evidence type="ECO:0000313" key="9">
    <source>
        <dbReference type="EMBL" id="QEC80634.1"/>
    </source>
</evidence>
<comment type="similarity">
    <text evidence="5">Belongs to the DEAD box helicase family.</text>
</comment>
<keyword evidence="2" id="KW-0378">Hydrolase</keyword>
<name>A0A5B8W9S5_9SPHI</name>
<dbReference type="InterPro" id="IPR050079">
    <property type="entry name" value="DEAD_box_RNA_helicase"/>
</dbReference>
<accession>A0A5B8W9S5</accession>
<feature type="domain" description="Helicase ATP-binding" evidence="7">
    <location>
        <begin position="32"/>
        <end position="202"/>
    </location>
</feature>
<organism evidence="9 10">
    <name type="scientific">Mucilaginibacter ginsenosidivorax</name>
    <dbReference type="NCBI Taxonomy" id="862126"/>
    <lineage>
        <taxon>Bacteria</taxon>
        <taxon>Pseudomonadati</taxon>
        <taxon>Bacteroidota</taxon>
        <taxon>Sphingobacteriia</taxon>
        <taxon>Sphingobacteriales</taxon>
        <taxon>Sphingobacteriaceae</taxon>
        <taxon>Mucilaginibacter</taxon>
    </lineage>
</organism>
<keyword evidence="1" id="KW-0547">Nucleotide-binding</keyword>
<feature type="compositionally biased region" description="Polar residues" evidence="6">
    <location>
        <begin position="409"/>
        <end position="419"/>
    </location>
</feature>
<evidence type="ECO:0000313" key="10">
    <source>
        <dbReference type="Proteomes" id="UP000321362"/>
    </source>
</evidence>
<dbReference type="GO" id="GO:0003724">
    <property type="term" value="F:RNA helicase activity"/>
    <property type="evidence" value="ECO:0007669"/>
    <property type="project" value="TreeGrafter"/>
</dbReference>
<dbReference type="PANTHER" id="PTHR47959:SF1">
    <property type="entry name" value="ATP-DEPENDENT RNA HELICASE DBPA"/>
    <property type="match status" value="1"/>
</dbReference>
<evidence type="ECO:0000259" key="8">
    <source>
        <dbReference type="PROSITE" id="PS51194"/>
    </source>
</evidence>
<keyword evidence="4" id="KW-0067">ATP-binding</keyword>
<evidence type="ECO:0000256" key="2">
    <source>
        <dbReference type="ARBA" id="ARBA00022801"/>
    </source>
</evidence>
<feature type="domain" description="Helicase C-terminal" evidence="8">
    <location>
        <begin position="230"/>
        <end position="381"/>
    </location>
</feature>
<protein>
    <submittedName>
        <fullName evidence="9">DEAD/DEAH box helicase</fullName>
    </submittedName>
</protein>
<dbReference type="GO" id="GO:0003676">
    <property type="term" value="F:nucleic acid binding"/>
    <property type="evidence" value="ECO:0007669"/>
    <property type="project" value="InterPro"/>
</dbReference>
<proteinExistence type="inferred from homology"/>
<dbReference type="InterPro" id="IPR001650">
    <property type="entry name" value="Helicase_C-like"/>
</dbReference>
<keyword evidence="3 9" id="KW-0347">Helicase</keyword>
<dbReference type="OrthoDB" id="9762011at2"/>
<dbReference type="Proteomes" id="UP000321362">
    <property type="component" value="Chromosome"/>
</dbReference>
<evidence type="ECO:0000256" key="3">
    <source>
        <dbReference type="ARBA" id="ARBA00022806"/>
    </source>
</evidence>
<sequence length="429" mass="48086">MWFEKLKLKKQLVRSVNEAGFTNPKELQLKTLSRIVGGQDLIAIGYEGSGKTTTYVLGVLNRFNYAPEGVPRVLVLVPDKEDVFGVIEQFDRLNKNKSIKIVGLYVAPGIEAQMDALADGADIVVATPDRARAIYLKLALNLNKVDMFVVDDADEMIKRGLQLPVVELANSIGKSQKLVFTEVMHSKLQKMLDPFMKDPAIVEVEALAEQPLETHPQFLYNVPNFGTKLNLLNLFMYDEELFTKTVVFVNTRATADKVYKSLQTRLRTAVAYLNPQFFDSPGFKSIDAFKADEKARVLLVSNEQEESFSLVDIPFIIHFDLPAEKELFIDRVTNHHPESGNETMALTFATDLELSQVKKIEQATGKKIALAELPEELIIEKEVKAKKEPKANPDGPIVGAAFHEKKAANSKTYNFSSGQKAKMNNKRKH</sequence>
<gene>
    <name evidence="9" type="ORF">FSB76_29560</name>
</gene>